<sequence>MVSDTVNQHHSYFYRMKIFWLFTERVFFYPYSIVLGTEIFTDMKVGVICPKVFHDHSLSTSSETRNSSVKVSRNDKSARSKSTHLSDLHLDPPLPILNGLKIFKHRADIKSLMIG</sequence>
<dbReference type="EMBL" id="BMAU01021361">
    <property type="protein sequence ID" value="GFY22686.1"/>
    <property type="molecule type" value="Genomic_DNA"/>
</dbReference>
<feature type="compositionally biased region" description="Basic and acidic residues" evidence="1">
    <location>
        <begin position="72"/>
        <end position="86"/>
    </location>
</feature>
<gene>
    <name evidence="2" type="ORF">TNCV_2179471</name>
</gene>
<keyword evidence="3" id="KW-1185">Reference proteome</keyword>
<organism evidence="2 3">
    <name type="scientific">Trichonephila clavipes</name>
    <name type="common">Golden silk orbweaver</name>
    <name type="synonym">Nephila clavipes</name>
    <dbReference type="NCBI Taxonomy" id="2585209"/>
    <lineage>
        <taxon>Eukaryota</taxon>
        <taxon>Metazoa</taxon>
        <taxon>Ecdysozoa</taxon>
        <taxon>Arthropoda</taxon>
        <taxon>Chelicerata</taxon>
        <taxon>Arachnida</taxon>
        <taxon>Araneae</taxon>
        <taxon>Araneomorphae</taxon>
        <taxon>Entelegynae</taxon>
        <taxon>Araneoidea</taxon>
        <taxon>Nephilidae</taxon>
        <taxon>Trichonephila</taxon>
    </lineage>
</organism>
<evidence type="ECO:0000256" key="1">
    <source>
        <dbReference type="SAM" id="MobiDB-lite"/>
    </source>
</evidence>
<reference evidence="2" key="1">
    <citation type="submission" date="2020-08" db="EMBL/GenBank/DDBJ databases">
        <title>Multicomponent nature underlies the extraordinary mechanical properties of spider dragline silk.</title>
        <authorList>
            <person name="Kono N."/>
            <person name="Nakamura H."/>
            <person name="Mori M."/>
            <person name="Yoshida Y."/>
            <person name="Ohtoshi R."/>
            <person name="Malay A.D."/>
            <person name="Moran D.A.P."/>
            <person name="Tomita M."/>
            <person name="Numata K."/>
            <person name="Arakawa K."/>
        </authorList>
    </citation>
    <scope>NUCLEOTIDE SEQUENCE</scope>
</reference>
<evidence type="ECO:0000313" key="2">
    <source>
        <dbReference type="EMBL" id="GFY22686.1"/>
    </source>
</evidence>
<dbReference type="AlphaFoldDB" id="A0A8X6VUL3"/>
<accession>A0A8X6VUL3</accession>
<feature type="compositionally biased region" description="Low complexity" evidence="1">
    <location>
        <begin position="58"/>
        <end position="68"/>
    </location>
</feature>
<evidence type="ECO:0000313" key="3">
    <source>
        <dbReference type="Proteomes" id="UP000887159"/>
    </source>
</evidence>
<proteinExistence type="predicted"/>
<feature type="region of interest" description="Disordered" evidence="1">
    <location>
        <begin position="57"/>
        <end position="86"/>
    </location>
</feature>
<name>A0A8X6VUL3_TRICX</name>
<protein>
    <submittedName>
        <fullName evidence="2">Uncharacterized protein</fullName>
    </submittedName>
</protein>
<comment type="caution">
    <text evidence="2">The sequence shown here is derived from an EMBL/GenBank/DDBJ whole genome shotgun (WGS) entry which is preliminary data.</text>
</comment>
<dbReference type="Proteomes" id="UP000887159">
    <property type="component" value="Unassembled WGS sequence"/>
</dbReference>